<dbReference type="RefSeq" id="WP_073270634.1">
    <property type="nucleotide sequence ID" value="NZ_FQVA01000001.1"/>
</dbReference>
<dbReference type="Gene3D" id="3.40.190.290">
    <property type="match status" value="1"/>
</dbReference>
<evidence type="ECO:0000256" key="4">
    <source>
        <dbReference type="ARBA" id="ARBA00023163"/>
    </source>
</evidence>
<dbReference type="Pfam" id="PF03466">
    <property type="entry name" value="LysR_substrate"/>
    <property type="match status" value="1"/>
</dbReference>
<dbReference type="Pfam" id="PF00126">
    <property type="entry name" value="HTH_1"/>
    <property type="match status" value="1"/>
</dbReference>
<organism evidence="6 7">
    <name type="scientific">Microbulbifer donghaiensis</name>
    <dbReference type="NCBI Taxonomy" id="494016"/>
    <lineage>
        <taxon>Bacteria</taxon>
        <taxon>Pseudomonadati</taxon>
        <taxon>Pseudomonadota</taxon>
        <taxon>Gammaproteobacteria</taxon>
        <taxon>Cellvibrionales</taxon>
        <taxon>Microbulbiferaceae</taxon>
        <taxon>Microbulbifer</taxon>
    </lineage>
</organism>
<evidence type="ECO:0000313" key="6">
    <source>
        <dbReference type="EMBL" id="SHE59030.1"/>
    </source>
</evidence>
<protein>
    <submittedName>
        <fullName evidence="6">DNA-binding transcriptional regulator, LysR family</fullName>
    </submittedName>
</protein>
<evidence type="ECO:0000256" key="2">
    <source>
        <dbReference type="ARBA" id="ARBA00023015"/>
    </source>
</evidence>
<accession>A0A1M4UR07</accession>
<dbReference type="PANTHER" id="PTHR30537">
    <property type="entry name" value="HTH-TYPE TRANSCRIPTIONAL REGULATOR"/>
    <property type="match status" value="1"/>
</dbReference>
<proteinExistence type="inferred from homology"/>
<dbReference type="AlphaFoldDB" id="A0A1M4UR07"/>
<reference evidence="7" key="1">
    <citation type="submission" date="2016-11" db="EMBL/GenBank/DDBJ databases">
        <authorList>
            <person name="Varghese N."/>
            <person name="Submissions S."/>
        </authorList>
    </citation>
    <scope>NUCLEOTIDE SEQUENCE [LARGE SCALE GENOMIC DNA]</scope>
    <source>
        <strain evidence="7">CGMCC 1.7063</strain>
    </source>
</reference>
<keyword evidence="7" id="KW-1185">Reference proteome</keyword>
<evidence type="ECO:0000313" key="7">
    <source>
        <dbReference type="Proteomes" id="UP000184170"/>
    </source>
</evidence>
<gene>
    <name evidence="6" type="ORF">SAMN04487965_0227</name>
</gene>
<keyword evidence="2" id="KW-0805">Transcription regulation</keyword>
<evidence type="ECO:0000256" key="1">
    <source>
        <dbReference type="ARBA" id="ARBA00009437"/>
    </source>
</evidence>
<dbReference type="GO" id="GO:0003700">
    <property type="term" value="F:DNA-binding transcription factor activity"/>
    <property type="evidence" value="ECO:0007669"/>
    <property type="project" value="InterPro"/>
</dbReference>
<dbReference type="InterPro" id="IPR036390">
    <property type="entry name" value="WH_DNA-bd_sf"/>
</dbReference>
<keyword evidence="3 6" id="KW-0238">DNA-binding</keyword>
<sequence>MDKLKAMRVFVEVCRAGGFAEAGRRLGLSPPSVTRVVNELESELGVALLHRTTRALRVTESGRIFREQAEPLIDACEEVFDVARGARTTPRGKVRLTAPVLFGCLYVSPVLTRFLSKYREVEIESVYVDRPVQLVEEGFDIGVRIGHLPDSNLLAREVGSIRRVVCASPDYLTRHGRPRQPDDLAAADTVRASPITPTSHWKFTNGISVEINSRRVTTSMADAIAICRAGGGLTQVLSYQIGPDLAAGTLEVVLQEYEADPIPVHVLHTEGRTSAAKVRLLVEDLTEDLRSSLRTLERADRK</sequence>
<dbReference type="Proteomes" id="UP000184170">
    <property type="component" value="Unassembled WGS sequence"/>
</dbReference>
<dbReference type="CDD" id="cd08471">
    <property type="entry name" value="PBP2_CrgA_like_2"/>
    <property type="match status" value="1"/>
</dbReference>
<dbReference type="GO" id="GO:0006351">
    <property type="term" value="P:DNA-templated transcription"/>
    <property type="evidence" value="ECO:0007669"/>
    <property type="project" value="TreeGrafter"/>
</dbReference>
<dbReference type="STRING" id="494016.SAMN04487965_0227"/>
<dbReference type="PANTHER" id="PTHR30537:SF5">
    <property type="entry name" value="HTH-TYPE TRANSCRIPTIONAL ACTIVATOR TTDR-RELATED"/>
    <property type="match status" value="1"/>
</dbReference>
<dbReference type="PROSITE" id="PS50931">
    <property type="entry name" value="HTH_LYSR"/>
    <property type="match status" value="1"/>
</dbReference>
<dbReference type="InterPro" id="IPR058163">
    <property type="entry name" value="LysR-type_TF_proteobact-type"/>
</dbReference>
<feature type="domain" description="HTH lysR-type" evidence="5">
    <location>
        <begin position="1"/>
        <end position="59"/>
    </location>
</feature>
<dbReference type="GO" id="GO:0043565">
    <property type="term" value="F:sequence-specific DNA binding"/>
    <property type="evidence" value="ECO:0007669"/>
    <property type="project" value="TreeGrafter"/>
</dbReference>
<dbReference type="FunFam" id="1.10.10.10:FF:000001">
    <property type="entry name" value="LysR family transcriptional regulator"/>
    <property type="match status" value="1"/>
</dbReference>
<dbReference type="InterPro" id="IPR005119">
    <property type="entry name" value="LysR_subst-bd"/>
</dbReference>
<comment type="similarity">
    <text evidence="1">Belongs to the LysR transcriptional regulatory family.</text>
</comment>
<evidence type="ECO:0000259" key="5">
    <source>
        <dbReference type="PROSITE" id="PS50931"/>
    </source>
</evidence>
<dbReference type="Gene3D" id="1.10.10.10">
    <property type="entry name" value="Winged helix-like DNA-binding domain superfamily/Winged helix DNA-binding domain"/>
    <property type="match status" value="1"/>
</dbReference>
<keyword evidence="4" id="KW-0804">Transcription</keyword>
<dbReference type="OrthoDB" id="5721010at2"/>
<dbReference type="InterPro" id="IPR036388">
    <property type="entry name" value="WH-like_DNA-bd_sf"/>
</dbReference>
<dbReference type="InterPro" id="IPR000847">
    <property type="entry name" value="LysR_HTH_N"/>
</dbReference>
<name>A0A1M4UR07_9GAMM</name>
<dbReference type="SUPFAM" id="SSF46785">
    <property type="entry name" value="Winged helix' DNA-binding domain"/>
    <property type="match status" value="1"/>
</dbReference>
<dbReference type="SUPFAM" id="SSF53850">
    <property type="entry name" value="Periplasmic binding protein-like II"/>
    <property type="match status" value="1"/>
</dbReference>
<evidence type="ECO:0000256" key="3">
    <source>
        <dbReference type="ARBA" id="ARBA00023125"/>
    </source>
</evidence>
<dbReference type="EMBL" id="FQVA01000001">
    <property type="protein sequence ID" value="SHE59030.1"/>
    <property type="molecule type" value="Genomic_DNA"/>
</dbReference>